<protein>
    <submittedName>
        <fullName evidence="1">Uncharacterized protein</fullName>
    </submittedName>
</protein>
<dbReference type="EMBL" id="CM056811">
    <property type="protein sequence ID" value="KAJ8637383.1"/>
    <property type="molecule type" value="Genomic_DNA"/>
</dbReference>
<dbReference type="Proteomes" id="UP001234297">
    <property type="component" value="Chromosome 3"/>
</dbReference>
<evidence type="ECO:0000313" key="2">
    <source>
        <dbReference type="Proteomes" id="UP001234297"/>
    </source>
</evidence>
<proteinExistence type="predicted"/>
<keyword evidence="2" id="KW-1185">Reference proteome</keyword>
<comment type="caution">
    <text evidence="1">The sequence shown here is derived from an EMBL/GenBank/DDBJ whole genome shotgun (WGS) entry which is preliminary data.</text>
</comment>
<accession>A0ACC2LVZ7</accession>
<sequence length="139" mass="15372">MAHRIEYWGGVPYRQLPLLAFLPNQTAMINSRRGIEAAPPDARASYQSGAHKSQQASFPIEVGPTRAKLRPFFFRCRHVSWSGETHTCRAATGRYSSALQVATATCPRLGTKLTSGDVACTLSVRARDLLRIVCTPRKQ</sequence>
<reference evidence="1 2" key="1">
    <citation type="journal article" date="2022" name="Hortic Res">
        <title>A haplotype resolved chromosomal level avocado genome allows analysis of novel avocado genes.</title>
        <authorList>
            <person name="Nath O."/>
            <person name="Fletcher S.J."/>
            <person name="Hayward A."/>
            <person name="Shaw L.M."/>
            <person name="Masouleh A.K."/>
            <person name="Furtado A."/>
            <person name="Henry R.J."/>
            <person name="Mitter N."/>
        </authorList>
    </citation>
    <scope>NUCLEOTIDE SEQUENCE [LARGE SCALE GENOMIC DNA]</scope>
    <source>
        <strain evidence="2">cv. Hass</strain>
    </source>
</reference>
<organism evidence="1 2">
    <name type="scientific">Persea americana</name>
    <name type="common">Avocado</name>
    <dbReference type="NCBI Taxonomy" id="3435"/>
    <lineage>
        <taxon>Eukaryota</taxon>
        <taxon>Viridiplantae</taxon>
        <taxon>Streptophyta</taxon>
        <taxon>Embryophyta</taxon>
        <taxon>Tracheophyta</taxon>
        <taxon>Spermatophyta</taxon>
        <taxon>Magnoliopsida</taxon>
        <taxon>Magnoliidae</taxon>
        <taxon>Laurales</taxon>
        <taxon>Lauraceae</taxon>
        <taxon>Persea</taxon>
    </lineage>
</organism>
<gene>
    <name evidence="1" type="ORF">MRB53_011650</name>
</gene>
<evidence type="ECO:0000313" key="1">
    <source>
        <dbReference type="EMBL" id="KAJ8637383.1"/>
    </source>
</evidence>
<name>A0ACC2LVZ7_PERAE</name>